<proteinExistence type="predicted"/>
<keyword evidence="2" id="KW-1185">Reference proteome</keyword>
<evidence type="ECO:0000313" key="2">
    <source>
        <dbReference type="Proteomes" id="UP000224460"/>
    </source>
</evidence>
<dbReference type="Proteomes" id="UP000224460">
    <property type="component" value="Unassembled WGS sequence"/>
</dbReference>
<reference evidence="1" key="1">
    <citation type="submission" date="2017-10" db="EMBL/GenBank/DDBJ databases">
        <title>Genome sequence of cellulolytic Lachnospiraceae bacterium XHS1971 isolated from hotspring sediment.</title>
        <authorList>
            <person name="Vasudevan G."/>
            <person name="Joshi A.J."/>
            <person name="Hivarkar S."/>
            <person name="Lanjekar V.B."/>
            <person name="Dhakephalkar P.K."/>
            <person name="Dagar S."/>
        </authorList>
    </citation>
    <scope>NUCLEOTIDE SEQUENCE</scope>
    <source>
        <strain evidence="1">XHS1971</strain>
    </source>
</reference>
<name>A0AC61DBU1_9FIRM</name>
<accession>A0AC61DBU1</accession>
<gene>
    <name evidence="1" type="ORF">CS063_12820</name>
</gene>
<sequence length="283" mass="31849">MKTFIIVKNSLKRKFAVSNYISFMLFFPLFLSLLFILVFSNMTTLKEEDNLKEQATYEKLGHFENQLYTVSYLEPKNKSESLPQPAIQIASTMLVFAILLQATYGMEQIHYLNQCVGKRVCLAPISKMSIYIGEYLASLLIALFEGIAISICMELFFKVGLSRNKGELFIIILCCSMMAIAVGIGIGLMIRDELVGSSLITFFILLGAFTSGGLTPGIIDFKLIKKFSFYTGITDSILDICQWGKVQHMGRLIMLTLGIGLFFISIGYVVAWRIKKWGDRHGD</sequence>
<dbReference type="EMBL" id="PEDL01000015">
    <property type="protein sequence ID" value="PHV70022.1"/>
    <property type="molecule type" value="Genomic_DNA"/>
</dbReference>
<protein>
    <submittedName>
        <fullName evidence="1">Uncharacterized protein</fullName>
    </submittedName>
</protein>
<evidence type="ECO:0000313" key="1">
    <source>
        <dbReference type="EMBL" id="PHV70022.1"/>
    </source>
</evidence>
<comment type="caution">
    <text evidence="1">The sequence shown here is derived from an EMBL/GenBank/DDBJ whole genome shotgun (WGS) entry which is preliminary data.</text>
</comment>
<organism evidence="1 2">
    <name type="scientific">Sporanaerobium hydrogeniformans</name>
    <dbReference type="NCBI Taxonomy" id="3072179"/>
    <lineage>
        <taxon>Bacteria</taxon>
        <taxon>Bacillati</taxon>
        <taxon>Bacillota</taxon>
        <taxon>Clostridia</taxon>
        <taxon>Lachnospirales</taxon>
        <taxon>Lachnospiraceae</taxon>
        <taxon>Sporanaerobium</taxon>
    </lineage>
</organism>